<organism evidence="1 2">
    <name type="scientific">Streptococcus rupicaprae</name>
    <dbReference type="NCBI Taxonomy" id="759619"/>
    <lineage>
        <taxon>Bacteria</taxon>
        <taxon>Bacillati</taxon>
        <taxon>Bacillota</taxon>
        <taxon>Bacilli</taxon>
        <taxon>Lactobacillales</taxon>
        <taxon>Streptococcaceae</taxon>
        <taxon>Streptococcus</taxon>
    </lineage>
</organism>
<dbReference type="EMBL" id="JBEPLO010000037">
    <property type="protein sequence ID" value="MET3559162.1"/>
    <property type="molecule type" value="Genomic_DNA"/>
</dbReference>
<gene>
    <name evidence="1" type="ORF">ABID29_002311</name>
</gene>
<sequence length="69" mass="8272">MELSPYILIKNYDNGKLYFNSKNNHSFFISNRLLEKINLDPKIASQFQGYLDKNHYFKENLELENSIKK</sequence>
<dbReference type="RefSeq" id="WP_354366248.1">
    <property type="nucleotide sequence ID" value="NZ_JBEPLO010000037.1"/>
</dbReference>
<evidence type="ECO:0000313" key="2">
    <source>
        <dbReference type="Proteomes" id="UP001549122"/>
    </source>
</evidence>
<comment type="caution">
    <text evidence="1">The sequence shown here is derived from an EMBL/GenBank/DDBJ whole genome shotgun (WGS) entry which is preliminary data.</text>
</comment>
<accession>A0ABV2FKU7</accession>
<keyword evidence="2" id="KW-1185">Reference proteome</keyword>
<evidence type="ECO:0000313" key="1">
    <source>
        <dbReference type="EMBL" id="MET3559162.1"/>
    </source>
</evidence>
<name>A0ABV2FKU7_9STRE</name>
<proteinExistence type="predicted"/>
<reference evidence="1 2" key="1">
    <citation type="submission" date="2024-06" db="EMBL/GenBank/DDBJ databases">
        <title>Genomic Encyclopedia of Type Strains, Phase IV (KMG-IV): sequencing the most valuable type-strain genomes for metagenomic binning, comparative biology and taxonomic classification.</title>
        <authorList>
            <person name="Goeker M."/>
        </authorList>
    </citation>
    <scope>NUCLEOTIDE SEQUENCE [LARGE SCALE GENOMIC DNA]</scope>
    <source>
        <strain evidence="1 2">DSM 28303</strain>
    </source>
</reference>
<dbReference type="Proteomes" id="UP001549122">
    <property type="component" value="Unassembled WGS sequence"/>
</dbReference>
<protein>
    <submittedName>
        <fullName evidence="1">Uncharacterized protein</fullName>
    </submittedName>
</protein>